<dbReference type="PROSITE" id="PS51257">
    <property type="entry name" value="PROKAR_LIPOPROTEIN"/>
    <property type="match status" value="1"/>
</dbReference>
<organism evidence="1 2">
    <name type="scientific">Dongia rigui</name>
    <dbReference type="NCBI Taxonomy" id="940149"/>
    <lineage>
        <taxon>Bacteria</taxon>
        <taxon>Pseudomonadati</taxon>
        <taxon>Pseudomonadota</taxon>
        <taxon>Alphaproteobacteria</taxon>
        <taxon>Rhodospirillales</taxon>
        <taxon>Dongiaceae</taxon>
        <taxon>Dongia</taxon>
    </lineage>
</organism>
<proteinExistence type="predicted"/>
<comment type="caution">
    <text evidence="1">The sequence shown here is derived from an EMBL/GenBank/DDBJ whole genome shotgun (WGS) entry which is preliminary data.</text>
</comment>
<protein>
    <recommendedName>
        <fullName evidence="3">Lipoprotein</fullName>
    </recommendedName>
</protein>
<evidence type="ECO:0008006" key="3">
    <source>
        <dbReference type="Google" id="ProtNLM"/>
    </source>
</evidence>
<dbReference type="EMBL" id="JAXCLX010000001">
    <property type="protein sequence ID" value="MDY0871751.1"/>
    <property type="molecule type" value="Genomic_DNA"/>
</dbReference>
<keyword evidence="2" id="KW-1185">Reference proteome</keyword>
<evidence type="ECO:0000313" key="2">
    <source>
        <dbReference type="Proteomes" id="UP001271769"/>
    </source>
</evidence>
<gene>
    <name evidence="1" type="ORF">SMD31_07450</name>
</gene>
<reference evidence="1 2" key="1">
    <citation type="journal article" date="2013" name="Antonie Van Leeuwenhoek">
        <title>Dongia rigui sp. nov., isolated from freshwater of a large wetland in Korea.</title>
        <authorList>
            <person name="Baik K.S."/>
            <person name="Hwang Y.M."/>
            <person name="Choi J.S."/>
            <person name="Kwon J."/>
            <person name="Seong C.N."/>
        </authorList>
    </citation>
    <scope>NUCLEOTIDE SEQUENCE [LARGE SCALE GENOMIC DNA]</scope>
    <source>
        <strain evidence="1 2">04SU4-P</strain>
    </source>
</reference>
<dbReference type="Proteomes" id="UP001271769">
    <property type="component" value="Unassembled WGS sequence"/>
</dbReference>
<name>A0ABU5DWR0_9PROT</name>
<accession>A0ABU5DWR0</accession>
<sequence length="116" mass="12921">MTKIALIVAMLATAVAGCQPQEGRVQLKPDEKFVIARGTWDYYQKYLQDIAGGGRGAFAVSEDGYYATYHYCVMAQGCYYNINYSNEAIKSCQSKGYKCIVFAKDDDVVIPFEIAE</sequence>
<dbReference type="RefSeq" id="WP_320500176.1">
    <property type="nucleotide sequence ID" value="NZ_JAXCLX010000001.1"/>
</dbReference>
<evidence type="ECO:0000313" key="1">
    <source>
        <dbReference type="EMBL" id="MDY0871751.1"/>
    </source>
</evidence>